<evidence type="ECO:0000313" key="12">
    <source>
        <dbReference type="Proteomes" id="UP000215335"/>
    </source>
</evidence>
<evidence type="ECO:0000256" key="10">
    <source>
        <dbReference type="SAM" id="Phobius"/>
    </source>
</evidence>
<evidence type="ECO:0000256" key="2">
    <source>
        <dbReference type="ARBA" id="ARBA00022475"/>
    </source>
</evidence>
<comment type="caution">
    <text evidence="11">The sequence shown here is derived from an EMBL/GenBank/DDBJ whole genome shotgun (WGS) entry which is preliminary data.</text>
</comment>
<dbReference type="Proteomes" id="UP000215335">
    <property type="component" value="Unassembled WGS sequence"/>
</dbReference>
<keyword evidence="9" id="KW-0807">Transducer</keyword>
<keyword evidence="7 10" id="KW-0472">Membrane</keyword>
<feature type="transmembrane region" description="Helical" evidence="10">
    <location>
        <begin position="443"/>
        <end position="464"/>
    </location>
</feature>
<dbReference type="EMBL" id="NNAY01000086">
    <property type="protein sequence ID" value="OXU31133.1"/>
    <property type="molecule type" value="Genomic_DNA"/>
</dbReference>
<dbReference type="GO" id="GO:0005549">
    <property type="term" value="F:odorant binding"/>
    <property type="evidence" value="ECO:0007669"/>
    <property type="project" value="InterPro"/>
</dbReference>
<organism evidence="11 12">
    <name type="scientific">Trichomalopsis sarcophagae</name>
    <dbReference type="NCBI Taxonomy" id="543379"/>
    <lineage>
        <taxon>Eukaryota</taxon>
        <taxon>Metazoa</taxon>
        <taxon>Ecdysozoa</taxon>
        <taxon>Arthropoda</taxon>
        <taxon>Hexapoda</taxon>
        <taxon>Insecta</taxon>
        <taxon>Pterygota</taxon>
        <taxon>Neoptera</taxon>
        <taxon>Endopterygota</taxon>
        <taxon>Hymenoptera</taxon>
        <taxon>Apocrita</taxon>
        <taxon>Proctotrupomorpha</taxon>
        <taxon>Chalcidoidea</taxon>
        <taxon>Pteromalidae</taxon>
        <taxon>Pteromalinae</taxon>
        <taxon>Trichomalopsis</taxon>
    </lineage>
</organism>
<feature type="transmembrane region" description="Helical" evidence="10">
    <location>
        <begin position="580"/>
        <end position="602"/>
    </location>
</feature>
<accession>A0A232FKM1</accession>
<keyword evidence="12" id="KW-1185">Reference proteome</keyword>
<reference evidence="11 12" key="1">
    <citation type="journal article" date="2017" name="Curr. Biol.">
        <title>The Evolution of Venom by Co-option of Single-Copy Genes.</title>
        <authorList>
            <person name="Martinson E.O."/>
            <person name="Mrinalini"/>
            <person name="Kelkar Y.D."/>
            <person name="Chang C.H."/>
            <person name="Werren J.H."/>
        </authorList>
    </citation>
    <scope>NUCLEOTIDE SEQUENCE [LARGE SCALE GENOMIC DNA]</scope>
    <source>
        <strain evidence="11 12">Alberta</strain>
        <tissue evidence="11">Whole body</tissue>
    </source>
</reference>
<dbReference type="PANTHER" id="PTHR21137">
    <property type="entry name" value="ODORANT RECEPTOR"/>
    <property type="match status" value="1"/>
</dbReference>
<dbReference type="InterPro" id="IPR004117">
    <property type="entry name" value="7tm6_olfct_rcpt"/>
</dbReference>
<comment type="subcellular location">
    <subcellularLocation>
        <location evidence="1">Cell membrane</location>
        <topology evidence="1">Multi-pass membrane protein</topology>
    </subcellularLocation>
</comment>
<evidence type="ECO:0000256" key="7">
    <source>
        <dbReference type="ARBA" id="ARBA00023136"/>
    </source>
</evidence>
<evidence type="ECO:0000313" key="11">
    <source>
        <dbReference type="EMBL" id="OXU31133.1"/>
    </source>
</evidence>
<feature type="transmembrane region" description="Helical" evidence="10">
    <location>
        <begin position="248"/>
        <end position="270"/>
    </location>
</feature>
<gene>
    <name evidence="11" type="ORF">TSAR_010116</name>
</gene>
<evidence type="ECO:0000256" key="5">
    <source>
        <dbReference type="ARBA" id="ARBA00022725"/>
    </source>
</evidence>
<name>A0A232FKM1_9HYME</name>
<evidence type="ECO:0000256" key="4">
    <source>
        <dbReference type="ARBA" id="ARBA00022692"/>
    </source>
</evidence>
<keyword evidence="8" id="KW-0675">Receptor</keyword>
<proteinExistence type="predicted"/>
<keyword evidence="5" id="KW-0552">Olfaction</keyword>
<feature type="transmembrane region" description="Helical" evidence="10">
    <location>
        <begin position="88"/>
        <end position="109"/>
    </location>
</feature>
<keyword evidence="2" id="KW-1003">Cell membrane</keyword>
<keyword evidence="4 10" id="KW-0812">Transmembrane</keyword>
<sequence>MGSALVTMIPFQVWDTINVSDNLVMVMDNLSNILSEVLLYTKFIVLLLNKSYLDDLLREIADDYKNNIVTEKWLKLDQISRRFCNYDYGMYLGASCLFYLQFALMYTQMPSEDRIMLLKAYYPFDYKSSPVFEIMCFIQVIQGLLMCSIQALSESLLIALVSHVSGHIDLMNKQINLVSKSYDGQNSLTLKLVIKSHLKVLNLVNKIESVYTYVSLSQVFFNTFIICVTGFVVLTMNSANEIVVMIKYIMLYFTLLWQSFSFCFAGQHLLNKSDMIPYQVYDALWYKAEATEMKAILFIIKRAQTPLSLSAGKFIALSAQTFTLMKIPMVYWPLEYTLRINGLWPGENNILGSIVTASGMVLILPFQVWGAIKTIDNPILLMDSLSDIMTEIALYAKLIIMWFNRRYVVDVLKEISNDCNQNNVSQNWTLLNYNARRFCKYDYSWYISATLLYYIQLVTMYIEVPVDGREMLLKSYYPFDYKSSPTYEIMLFLQIILAMSMAIANAMTESLFIVLILHTCSYVDLLLDEIKIFSDNCNKKVLNITDSNKMRFYVHVILKRHIQLLESVKKIENIYSNVSLVQMFFSVITICVTGFVMITVFLI</sequence>
<dbReference type="PANTHER" id="PTHR21137:SF35">
    <property type="entry name" value="ODORANT RECEPTOR 19A-RELATED"/>
    <property type="match status" value="1"/>
</dbReference>
<dbReference type="GO" id="GO:0007165">
    <property type="term" value="P:signal transduction"/>
    <property type="evidence" value="ECO:0007669"/>
    <property type="project" value="UniProtKB-KW"/>
</dbReference>
<dbReference type="Pfam" id="PF02949">
    <property type="entry name" value="7tm_6"/>
    <property type="match status" value="2"/>
</dbReference>
<evidence type="ECO:0000256" key="1">
    <source>
        <dbReference type="ARBA" id="ARBA00004651"/>
    </source>
</evidence>
<dbReference type="AlphaFoldDB" id="A0A232FKM1"/>
<feature type="transmembrane region" description="Helical" evidence="10">
    <location>
        <begin position="350"/>
        <end position="372"/>
    </location>
</feature>
<keyword evidence="6 10" id="KW-1133">Transmembrane helix</keyword>
<dbReference type="GO" id="GO:0004984">
    <property type="term" value="F:olfactory receptor activity"/>
    <property type="evidence" value="ECO:0007669"/>
    <property type="project" value="InterPro"/>
</dbReference>
<feature type="transmembrane region" description="Helical" evidence="10">
    <location>
        <begin position="210"/>
        <end position="236"/>
    </location>
</feature>
<dbReference type="STRING" id="543379.A0A232FKM1"/>
<evidence type="ECO:0000256" key="3">
    <source>
        <dbReference type="ARBA" id="ARBA00022606"/>
    </source>
</evidence>
<evidence type="ECO:0000256" key="8">
    <source>
        <dbReference type="ARBA" id="ARBA00023170"/>
    </source>
</evidence>
<dbReference type="GO" id="GO:0005886">
    <property type="term" value="C:plasma membrane"/>
    <property type="evidence" value="ECO:0007669"/>
    <property type="project" value="UniProtKB-SubCell"/>
</dbReference>
<keyword evidence="3" id="KW-0716">Sensory transduction</keyword>
<protein>
    <recommendedName>
        <fullName evidence="13">Odorant receptor</fullName>
    </recommendedName>
</protein>
<evidence type="ECO:0000256" key="6">
    <source>
        <dbReference type="ARBA" id="ARBA00022989"/>
    </source>
</evidence>
<evidence type="ECO:0008006" key="13">
    <source>
        <dbReference type="Google" id="ProtNLM"/>
    </source>
</evidence>
<evidence type="ECO:0000256" key="9">
    <source>
        <dbReference type="ARBA" id="ARBA00023224"/>
    </source>
</evidence>
<dbReference type="OrthoDB" id="6765072at2759"/>